<proteinExistence type="predicted"/>
<evidence type="ECO:0000313" key="2">
    <source>
        <dbReference type="EMBL" id="MBB6503955.1"/>
    </source>
</evidence>
<evidence type="ECO:0000256" key="1">
    <source>
        <dbReference type="SAM" id="Phobius"/>
    </source>
</evidence>
<feature type="transmembrane region" description="Helical" evidence="1">
    <location>
        <begin position="128"/>
        <end position="157"/>
    </location>
</feature>
<dbReference type="AlphaFoldDB" id="A0A7X0JAZ6"/>
<dbReference type="RefSeq" id="WP_184504318.1">
    <property type="nucleotide sequence ID" value="NZ_JACHBT010000004.1"/>
</dbReference>
<feature type="transmembrane region" description="Helical" evidence="1">
    <location>
        <begin position="163"/>
        <end position="181"/>
    </location>
</feature>
<protein>
    <submittedName>
        <fullName evidence="2">MFS family permease</fullName>
    </submittedName>
</protein>
<organism evidence="2 3">
    <name type="scientific">Sphingomonas endophytica</name>
    <dbReference type="NCBI Taxonomy" id="869719"/>
    <lineage>
        <taxon>Bacteria</taxon>
        <taxon>Pseudomonadati</taxon>
        <taxon>Pseudomonadota</taxon>
        <taxon>Alphaproteobacteria</taxon>
        <taxon>Sphingomonadales</taxon>
        <taxon>Sphingomonadaceae</taxon>
        <taxon>Sphingomonas</taxon>
    </lineage>
</organism>
<keyword evidence="1" id="KW-0812">Transmembrane</keyword>
<name>A0A7X0JAZ6_9SPHN</name>
<feature type="transmembrane region" description="Helical" evidence="1">
    <location>
        <begin position="188"/>
        <end position="207"/>
    </location>
</feature>
<feature type="transmembrane region" description="Helical" evidence="1">
    <location>
        <begin position="258"/>
        <end position="284"/>
    </location>
</feature>
<comment type="caution">
    <text evidence="2">The sequence shown here is derived from an EMBL/GenBank/DDBJ whole genome shotgun (WGS) entry which is preliminary data.</text>
</comment>
<keyword evidence="1" id="KW-0472">Membrane</keyword>
<gene>
    <name evidence="2" type="ORF">F4693_000913</name>
</gene>
<feature type="transmembrane region" description="Helical" evidence="1">
    <location>
        <begin position="213"/>
        <end position="246"/>
    </location>
</feature>
<keyword evidence="1" id="KW-1133">Transmembrane helix</keyword>
<feature type="transmembrane region" description="Helical" evidence="1">
    <location>
        <begin position="433"/>
        <end position="454"/>
    </location>
</feature>
<accession>A0A7X0JAZ6</accession>
<reference evidence="2 3" key="1">
    <citation type="submission" date="2020-08" db="EMBL/GenBank/DDBJ databases">
        <title>The Agave Microbiome: Exploring the role of microbial communities in plant adaptations to desert environments.</title>
        <authorList>
            <person name="Partida-Martinez L.P."/>
        </authorList>
    </citation>
    <scope>NUCLEOTIDE SEQUENCE [LARGE SCALE GENOMIC DNA]</scope>
    <source>
        <strain evidence="2 3">AS3.13</strain>
    </source>
</reference>
<dbReference type="EMBL" id="JACHBT010000004">
    <property type="protein sequence ID" value="MBB6503955.1"/>
    <property type="molecule type" value="Genomic_DNA"/>
</dbReference>
<evidence type="ECO:0000313" key="3">
    <source>
        <dbReference type="Proteomes" id="UP000522313"/>
    </source>
</evidence>
<sequence length="522" mass="57394">MDMALGGENERRDTAARNGRTRLLDLLRHLVCVLTLMWTGLVNGQPFFFPDSTNYIRAADLAVHLASGRTLSTAWTARYAEQLPAGPPAAHAPLPDRPATAEADHRTSANDLKSGLVMSGRSPYIGALIYAGWVLGWFWPFVLLQAVIAYLLIIMVLRRFDVATPRLVTLVTLVLALTTSLPTYNSMLLADGFASFGMLAVALLALPGRLSRWQIAFLVAVMVMSAIAHLTHLTMLIGMTGTLVLLRLLGWLRPPPRAWYAAVGTIVVAVLALQATTFATRMAIGRAPQLLPLLTSRFYADGPGQKFIEAGCDGNRFEACRIPMGKPYNNAAWLFSVEPQYGAYMLASPEQRRIMGEEDVAFAMAVLRAYPVEQVTASARNTLQQLLWIDYDALNQGCGTVPTCWESLPPAVRARFMRTPSGRNAWPRDLMNAILYAAVIASLLALAVTLPMLARHDRAAFVQMRNLLVITGVGMLVCCFFGGAVADPQYRYQGRLIWLPVFFALVAVLRARQARSMEDVLR</sequence>
<dbReference type="Proteomes" id="UP000522313">
    <property type="component" value="Unassembled WGS sequence"/>
</dbReference>
<feature type="transmembrane region" description="Helical" evidence="1">
    <location>
        <begin position="466"/>
        <end position="486"/>
    </location>
</feature>
<reference evidence="2 3" key="2">
    <citation type="submission" date="2020-08" db="EMBL/GenBank/DDBJ databases">
        <authorList>
            <person name="Partida-Martinez L."/>
            <person name="Huntemann M."/>
            <person name="Clum A."/>
            <person name="Wang J."/>
            <person name="Palaniappan K."/>
            <person name="Ritter S."/>
            <person name="Chen I.-M."/>
            <person name="Stamatis D."/>
            <person name="Reddy T."/>
            <person name="O'Malley R."/>
            <person name="Daum C."/>
            <person name="Shapiro N."/>
            <person name="Ivanova N."/>
            <person name="Kyrpides N."/>
            <person name="Woyke T."/>
        </authorList>
    </citation>
    <scope>NUCLEOTIDE SEQUENCE [LARGE SCALE GENOMIC DNA]</scope>
    <source>
        <strain evidence="2 3">AS3.13</strain>
    </source>
</reference>